<keyword evidence="3" id="KW-0949">S-adenosyl-L-methionine</keyword>
<dbReference type="Proteomes" id="UP000002588">
    <property type="component" value="Chromosome"/>
</dbReference>
<sequence>MRPTDIAIALFRELTQTQPLERLPEPEMLMEEQEQVAAYAESGRTQDGVMAAANLFHSARASMVIARSRRVLDLGCGPATQLARIARLNPDISFVGAELSAAMLENGRQHIAELGLGNVELVEDDITRLETVADGSVDAVISTMTLHHLPTLDHLRECFRQIRRVLRPGGAVYLADFGRLRSKEAVHLFAHMHENSLPPVVVTDYENSLRAAFSLDEYRALTAETFEPAVTVRSTAVVPVMVLVKTQDLPLAPDVVAQLHRERARLSPAYRGELDSLRRFFRLGGLRNDPF</sequence>
<dbReference type="InterPro" id="IPR029063">
    <property type="entry name" value="SAM-dependent_MTases_sf"/>
</dbReference>
<keyword evidence="6" id="KW-1185">Reference proteome</keyword>
<keyword evidence="2 5" id="KW-0808">Transferase</keyword>
<dbReference type="InterPro" id="IPR041698">
    <property type="entry name" value="Methyltransf_25"/>
</dbReference>
<proteinExistence type="predicted"/>
<dbReference type="GO" id="GO:0032259">
    <property type="term" value="P:methylation"/>
    <property type="evidence" value="ECO:0007669"/>
    <property type="project" value="UniProtKB-KW"/>
</dbReference>
<evidence type="ECO:0000256" key="1">
    <source>
        <dbReference type="ARBA" id="ARBA00022603"/>
    </source>
</evidence>
<dbReference type="Pfam" id="PF13649">
    <property type="entry name" value="Methyltransf_25"/>
    <property type="match status" value="1"/>
</dbReference>
<dbReference type="KEGG" id="azo:azo3174"/>
<evidence type="ECO:0000256" key="2">
    <source>
        <dbReference type="ARBA" id="ARBA00022679"/>
    </source>
</evidence>
<evidence type="ECO:0000313" key="5">
    <source>
        <dbReference type="EMBL" id="CAL95791.1"/>
    </source>
</evidence>
<dbReference type="AlphaFoldDB" id="A1KAD5"/>
<keyword evidence="1 5" id="KW-0489">Methyltransferase</keyword>
<protein>
    <submittedName>
        <fullName evidence="5">Methyltransferase</fullName>
        <ecNumber evidence="5">2.1.1.-</ecNumber>
    </submittedName>
</protein>
<name>A1KAD5_AZOSB</name>
<dbReference type="SUPFAM" id="SSF53335">
    <property type="entry name" value="S-adenosyl-L-methionine-dependent methyltransferases"/>
    <property type="match status" value="1"/>
</dbReference>
<evidence type="ECO:0000259" key="4">
    <source>
        <dbReference type="Pfam" id="PF13649"/>
    </source>
</evidence>
<dbReference type="RefSeq" id="WP_011766899.1">
    <property type="nucleotide sequence ID" value="NC_008702.1"/>
</dbReference>
<dbReference type="CDD" id="cd02440">
    <property type="entry name" value="AdoMet_MTases"/>
    <property type="match status" value="1"/>
</dbReference>
<reference evidence="5 6" key="1">
    <citation type="journal article" date="2006" name="Nat. Biotechnol.">
        <title>Complete genome of the mutualistic, N2-fixing grass endophyte Azoarcus sp. strain BH72.</title>
        <authorList>
            <person name="Krause A."/>
            <person name="Ramakumar A."/>
            <person name="Bartels D."/>
            <person name="Battistoni F."/>
            <person name="Bekel T."/>
            <person name="Boch J."/>
            <person name="Boehm M."/>
            <person name="Friedrich F."/>
            <person name="Hurek T."/>
            <person name="Krause L."/>
            <person name="Linke B."/>
            <person name="McHardy A.C."/>
            <person name="Sarkar A."/>
            <person name="Schneiker S."/>
            <person name="Syed A.A."/>
            <person name="Thauer R."/>
            <person name="Vorhoelter F.-J."/>
            <person name="Weidner S."/>
            <person name="Puehler A."/>
            <person name="Reinhold-Hurek B."/>
            <person name="Kaiser O."/>
            <person name="Goesmann A."/>
        </authorList>
    </citation>
    <scope>NUCLEOTIDE SEQUENCE [LARGE SCALE GENOMIC DNA]</scope>
    <source>
        <strain evidence="5 6">BH72</strain>
    </source>
</reference>
<dbReference type="STRING" id="62928.azo3174"/>
<dbReference type="GO" id="GO:0008168">
    <property type="term" value="F:methyltransferase activity"/>
    <property type="evidence" value="ECO:0007669"/>
    <property type="project" value="UniProtKB-KW"/>
</dbReference>
<dbReference type="PROSITE" id="PS01184">
    <property type="entry name" value="UBIE_2"/>
    <property type="match status" value="1"/>
</dbReference>
<organism evidence="5 6">
    <name type="scientific">Azoarcus sp. (strain BH72)</name>
    <dbReference type="NCBI Taxonomy" id="418699"/>
    <lineage>
        <taxon>Bacteria</taxon>
        <taxon>Pseudomonadati</taxon>
        <taxon>Pseudomonadota</taxon>
        <taxon>Betaproteobacteria</taxon>
        <taxon>Rhodocyclales</taxon>
        <taxon>Zoogloeaceae</taxon>
        <taxon>Azoarcus</taxon>
    </lineage>
</organism>
<accession>A1KAD5</accession>
<dbReference type="HOGENOM" id="CLU_955297_0_0_4"/>
<gene>
    <name evidence="5" type="ordered locus">azo3174</name>
</gene>
<dbReference type="EMBL" id="AM406670">
    <property type="protein sequence ID" value="CAL95791.1"/>
    <property type="molecule type" value="Genomic_DNA"/>
</dbReference>
<evidence type="ECO:0000313" key="6">
    <source>
        <dbReference type="Proteomes" id="UP000002588"/>
    </source>
</evidence>
<feature type="domain" description="Methyltransferase" evidence="4">
    <location>
        <begin position="71"/>
        <end position="170"/>
    </location>
</feature>
<dbReference type="Gene3D" id="3.40.50.150">
    <property type="entry name" value="Vaccinia Virus protein VP39"/>
    <property type="match status" value="1"/>
</dbReference>
<evidence type="ECO:0000256" key="3">
    <source>
        <dbReference type="ARBA" id="ARBA00022691"/>
    </source>
</evidence>
<dbReference type="PANTHER" id="PTHR43861">
    <property type="entry name" value="TRANS-ACONITATE 2-METHYLTRANSFERASE-RELATED"/>
    <property type="match status" value="1"/>
</dbReference>
<dbReference type="InterPro" id="IPR023576">
    <property type="entry name" value="UbiE/COQ5_MeTrFase_CS"/>
</dbReference>
<dbReference type="PANTHER" id="PTHR43861:SF1">
    <property type="entry name" value="TRANS-ACONITATE 2-METHYLTRANSFERASE"/>
    <property type="match status" value="1"/>
</dbReference>
<dbReference type="eggNOG" id="COG2226">
    <property type="taxonomic scope" value="Bacteria"/>
</dbReference>
<dbReference type="EC" id="2.1.1.-" evidence="5"/>